<feature type="domain" description="ATP synthase F1 complex delta/epsilon subunit N-terminal" evidence="11">
    <location>
        <begin position="22"/>
        <end position="99"/>
    </location>
</feature>
<dbReference type="Gene3D" id="2.60.15.10">
    <property type="entry name" value="F0F1 ATP synthase delta/epsilon subunit, N-terminal"/>
    <property type="match status" value="1"/>
</dbReference>
<gene>
    <name evidence="9" type="primary">atpC</name>
    <name evidence="12" type="ORF">PLANPX_3288</name>
</gene>
<evidence type="ECO:0000256" key="9">
    <source>
        <dbReference type="HAMAP-Rule" id="MF_00530"/>
    </source>
</evidence>
<dbReference type="RefSeq" id="WP_152099403.1">
    <property type="nucleotide sequence ID" value="NZ_AP021861.1"/>
</dbReference>
<dbReference type="Pfam" id="PF02823">
    <property type="entry name" value="ATP-synt_DE_N"/>
    <property type="match status" value="1"/>
</dbReference>
<keyword evidence="7 9" id="KW-0139">CF(1)</keyword>
<dbReference type="GO" id="GO:0045259">
    <property type="term" value="C:proton-transporting ATP synthase complex"/>
    <property type="evidence" value="ECO:0007669"/>
    <property type="project" value="UniProtKB-KW"/>
</dbReference>
<evidence type="ECO:0000313" key="12">
    <source>
        <dbReference type="EMBL" id="BBO33676.1"/>
    </source>
</evidence>
<keyword evidence="5 9" id="KW-0406">Ion transport</keyword>
<comment type="subcellular location">
    <subcellularLocation>
        <location evidence="9">Cell membrane</location>
        <topology evidence="9">Peripheral membrane protein</topology>
    </subcellularLocation>
    <subcellularLocation>
        <location evidence="2">Endomembrane system</location>
        <topology evidence="2">Peripheral membrane protein</topology>
    </subcellularLocation>
</comment>
<keyword evidence="4 9" id="KW-0813">Transport</keyword>
<dbReference type="AlphaFoldDB" id="A0A5K7XHB6"/>
<dbReference type="KEGG" id="lpav:PLANPX_3288"/>
<dbReference type="InterPro" id="IPR001469">
    <property type="entry name" value="ATP_synth_F1_dsu/esu"/>
</dbReference>
<evidence type="ECO:0000256" key="7">
    <source>
        <dbReference type="ARBA" id="ARBA00023196"/>
    </source>
</evidence>
<reference evidence="13" key="1">
    <citation type="submission" date="2019-10" db="EMBL/GenBank/DDBJ databases">
        <title>Lacipirellula parvula gen. nov., sp. nov., representing a lineage of planctomycetes widespread in freshwater anoxic habitats, and description of the family Lacipirellulaceae.</title>
        <authorList>
            <person name="Dedysh S.N."/>
            <person name="Kulichevskaya I.S."/>
            <person name="Beletsky A.V."/>
            <person name="Rakitin A.L."/>
            <person name="Mardanov A.V."/>
            <person name="Ivanova A.A."/>
            <person name="Saltykova V.X."/>
            <person name="Rijpstra W.I.C."/>
            <person name="Sinninghe Damste J.S."/>
            <person name="Ravin N.V."/>
        </authorList>
    </citation>
    <scope>NUCLEOTIDE SEQUENCE [LARGE SCALE GENOMIC DNA]</scope>
    <source>
        <strain evidence="13">PX69</strain>
    </source>
</reference>
<comment type="subunit">
    <text evidence="9 10">F-type ATPases have 2 components, CF(1) - the catalytic core - and CF(0) - the membrane proton channel. CF(1) has five subunits: alpha(3), beta(3), gamma(1), delta(1), epsilon(1). CF(0) has three main subunits: a, b and c.</text>
</comment>
<dbReference type="GO" id="GO:0046933">
    <property type="term" value="F:proton-transporting ATP synthase activity, rotational mechanism"/>
    <property type="evidence" value="ECO:0007669"/>
    <property type="project" value="UniProtKB-UniRule"/>
</dbReference>
<protein>
    <recommendedName>
        <fullName evidence="9">ATP synthase epsilon chain</fullName>
    </recommendedName>
    <alternativeName>
        <fullName evidence="9">ATP synthase F1 sector epsilon subunit</fullName>
    </alternativeName>
    <alternativeName>
        <fullName evidence="9">F-ATPase epsilon subunit</fullName>
    </alternativeName>
</protein>
<dbReference type="CDD" id="cd12152">
    <property type="entry name" value="F1-ATPase_delta"/>
    <property type="match status" value="1"/>
</dbReference>
<dbReference type="InterPro" id="IPR036771">
    <property type="entry name" value="ATPsynth_dsu/esu_N"/>
</dbReference>
<evidence type="ECO:0000256" key="4">
    <source>
        <dbReference type="ARBA" id="ARBA00022448"/>
    </source>
</evidence>
<dbReference type="InterPro" id="IPR020546">
    <property type="entry name" value="ATP_synth_F1_dsu/esu_N"/>
</dbReference>
<dbReference type="GO" id="GO:0005524">
    <property type="term" value="F:ATP binding"/>
    <property type="evidence" value="ECO:0007669"/>
    <property type="project" value="UniProtKB-UniRule"/>
</dbReference>
<evidence type="ECO:0000259" key="11">
    <source>
        <dbReference type="Pfam" id="PF02823"/>
    </source>
</evidence>
<dbReference type="NCBIfam" id="TIGR01216">
    <property type="entry name" value="ATP_synt_epsi"/>
    <property type="match status" value="1"/>
</dbReference>
<evidence type="ECO:0000313" key="13">
    <source>
        <dbReference type="Proteomes" id="UP000326837"/>
    </source>
</evidence>
<accession>A0A5K7XHB6</accession>
<evidence type="ECO:0000256" key="5">
    <source>
        <dbReference type="ARBA" id="ARBA00023065"/>
    </source>
</evidence>
<dbReference type="Proteomes" id="UP000326837">
    <property type="component" value="Chromosome"/>
</dbReference>
<dbReference type="GO" id="GO:0005886">
    <property type="term" value="C:plasma membrane"/>
    <property type="evidence" value="ECO:0007669"/>
    <property type="project" value="UniProtKB-SubCell"/>
</dbReference>
<dbReference type="GO" id="GO:0016787">
    <property type="term" value="F:hydrolase activity"/>
    <property type="evidence" value="ECO:0007669"/>
    <property type="project" value="UniProtKB-KW"/>
</dbReference>
<evidence type="ECO:0000256" key="2">
    <source>
        <dbReference type="ARBA" id="ARBA00004184"/>
    </source>
</evidence>
<evidence type="ECO:0000256" key="6">
    <source>
        <dbReference type="ARBA" id="ARBA00023136"/>
    </source>
</evidence>
<evidence type="ECO:0000256" key="3">
    <source>
        <dbReference type="ARBA" id="ARBA00005712"/>
    </source>
</evidence>
<keyword evidence="9" id="KW-0375">Hydrogen ion transport</keyword>
<keyword evidence="12" id="KW-0378">Hydrolase</keyword>
<dbReference type="HAMAP" id="MF_00530">
    <property type="entry name" value="ATP_synth_epsil_bac"/>
    <property type="match status" value="1"/>
</dbReference>
<dbReference type="SUPFAM" id="SSF51344">
    <property type="entry name" value="Epsilon subunit of F1F0-ATP synthase N-terminal domain"/>
    <property type="match status" value="1"/>
</dbReference>
<dbReference type="PANTHER" id="PTHR13822">
    <property type="entry name" value="ATP SYNTHASE DELTA/EPSILON CHAIN"/>
    <property type="match status" value="1"/>
</dbReference>
<proteinExistence type="inferred from homology"/>
<sequence length="149" mass="15847">MAAHAETSSHSTTHATGTTGELRVVVVTPEQTVLDATSDFVALPLFDGELGVAPGHAPMIGRLGYGELRIGHGEGQRYYIDGGFVQVVDNVVSVLTNRAIAAPKLDETKIGETISYLLTTPAAGDDELNRRDRALAQSRAQLRVAQHAK</sequence>
<keyword evidence="13" id="KW-1185">Reference proteome</keyword>
<comment type="similarity">
    <text evidence="3 9 10">Belongs to the ATPase epsilon chain family.</text>
</comment>
<evidence type="ECO:0000256" key="1">
    <source>
        <dbReference type="ARBA" id="ARBA00003543"/>
    </source>
</evidence>
<keyword evidence="8 9" id="KW-0066">ATP synthesis</keyword>
<keyword evidence="9" id="KW-1003">Cell membrane</keyword>
<evidence type="ECO:0000256" key="8">
    <source>
        <dbReference type="ARBA" id="ARBA00023310"/>
    </source>
</evidence>
<keyword evidence="6 9" id="KW-0472">Membrane</keyword>
<comment type="function">
    <text evidence="1 9">Produces ATP from ADP in the presence of a proton gradient across the membrane.</text>
</comment>
<dbReference type="PANTHER" id="PTHR13822:SF10">
    <property type="entry name" value="ATP SYNTHASE EPSILON CHAIN, CHLOROPLASTIC"/>
    <property type="match status" value="1"/>
</dbReference>
<evidence type="ECO:0000256" key="10">
    <source>
        <dbReference type="RuleBase" id="RU003656"/>
    </source>
</evidence>
<dbReference type="GO" id="GO:0012505">
    <property type="term" value="C:endomembrane system"/>
    <property type="evidence" value="ECO:0007669"/>
    <property type="project" value="UniProtKB-SubCell"/>
</dbReference>
<name>A0A5K7XHB6_9BACT</name>
<organism evidence="12 13">
    <name type="scientific">Lacipirellula parvula</name>
    <dbReference type="NCBI Taxonomy" id="2650471"/>
    <lineage>
        <taxon>Bacteria</taxon>
        <taxon>Pseudomonadati</taxon>
        <taxon>Planctomycetota</taxon>
        <taxon>Planctomycetia</taxon>
        <taxon>Pirellulales</taxon>
        <taxon>Lacipirellulaceae</taxon>
        <taxon>Lacipirellula</taxon>
    </lineage>
</organism>
<dbReference type="EMBL" id="AP021861">
    <property type="protein sequence ID" value="BBO33676.1"/>
    <property type="molecule type" value="Genomic_DNA"/>
</dbReference>